<keyword evidence="2" id="KW-1185">Reference proteome</keyword>
<organism evidence="1 2">
    <name type="scientific">Pedobacter aquae</name>
    <dbReference type="NCBI Taxonomy" id="2605747"/>
    <lineage>
        <taxon>Bacteria</taxon>
        <taxon>Pseudomonadati</taxon>
        <taxon>Bacteroidota</taxon>
        <taxon>Sphingobacteriia</taxon>
        <taxon>Sphingobacteriales</taxon>
        <taxon>Sphingobacteriaceae</taxon>
        <taxon>Pedobacter</taxon>
    </lineage>
</organism>
<dbReference type="EMBL" id="CP043329">
    <property type="protein sequence ID" value="QEK50706.1"/>
    <property type="molecule type" value="Genomic_DNA"/>
</dbReference>
<accession>A0A5C0VE37</accession>
<protein>
    <submittedName>
        <fullName evidence="1">Uncharacterized protein</fullName>
    </submittedName>
</protein>
<name>A0A5C0VE37_9SPHI</name>
<reference evidence="1 2" key="1">
    <citation type="submission" date="2019-08" db="EMBL/GenBank/DDBJ databases">
        <title>Pedobacter sp. nov., isolated from Han river, South Korea.</title>
        <authorList>
            <person name="Lee D.-H."/>
            <person name="Kim Y.-S."/>
            <person name="Hwang E.-M."/>
            <person name="Le Tran T.C."/>
            <person name="Cha C.-J."/>
        </authorList>
    </citation>
    <scope>NUCLEOTIDE SEQUENCE [LARGE SCALE GENOMIC DNA]</scope>
    <source>
        <strain evidence="1 2">CJ43</strain>
    </source>
</reference>
<dbReference type="Proteomes" id="UP000323653">
    <property type="component" value="Chromosome"/>
</dbReference>
<evidence type="ECO:0000313" key="1">
    <source>
        <dbReference type="EMBL" id="QEK50706.1"/>
    </source>
</evidence>
<dbReference type="PROSITE" id="PS51257">
    <property type="entry name" value="PROKAR_LIPOPROTEIN"/>
    <property type="match status" value="1"/>
</dbReference>
<evidence type="ECO:0000313" key="2">
    <source>
        <dbReference type="Proteomes" id="UP000323653"/>
    </source>
</evidence>
<proteinExistence type="predicted"/>
<dbReference type="AlphaFoldDB" id="A0A5C0VE37"/>
<gene>
    <name evidence="1" type="ORF">FYC62_02755</name>
</gene>
<sequence>MRILILYLLELKQMVVYKKFILFFLICLFFSCKKDIQQPISAIDMFVTSVKSHQIDLNYKLSKLGYEETGVYFYKKNSPNSEKKVKALRKTDILELSLQDLEPDTEYIVNVFYKQKGVEYKEDKNLIVRTLSSEEIKYALSLKNDTVYYDSIGHFSLELEGKQLNNLNLSQLEIKLSNYILEFDYPVISSNNNYIIRLEGIKKPVDEVSLISVFYKGVEIFKKSINLSYNRDRYWINFNSTNMYADRASVFKNELYYFDSPNILKWKEDESRLLNIGTSMYQNGNYIGRNPGTEYKNHLFFPPIHLNVATDNFTNIVSYIQVYAYSPIDNSWFSDTLTEKSFRAGSKYIINSQFFIHDDNLYMTFGLANSSAYNENIPPTYYLYKYNNVNKKFEEITIFKQKLTDYHFISINNQLYLIGLAPIYDQGFALNSTLCIYTVDPSAFTLNEIYRGGTIYNPQIFRVKNLINYEGNILLAISPNNFFIFNISERNLYKIYQKINLNYTYLEGIFFYNKKFYLNADLKMYEISIIKKR</sequence>
<dbReference type="KEGG" id="pej:FYC62_02755"/>